<sequence length="320" mass="36138">MKMSAQTSNAFEDLSGVSTAAFENPYDALIAASNNDPVQLQERYAQHRSARNAQQKAKILDKGFTGPIIDPILRKLDDQTIEPGYVDPRNCLVFWGRPTEKIKDLIHRVQQELRSVVPHLWLMPRDNLHITALEITHSKTAGEIEQLVDMMQPKIPSITDYTYSHRTRLIKPMIGYDASALALSFVPAAGEGLPQGRSLADDAYTYHHLRRDLFTLCKETGVAVDSRYVVPSSHLTIGRFIDSKDFANDTAPYDGQKMEGFIQKIEEINSWLQKEFWPEFNDGKIPDGGNWILGEEKGLHCRMGRLWYGDGKSVSEGRGF</sequence>
<accession>A0A9W4UIW9</accession>
<evidence type="ECO:0000313" key="1">
    <source>
        <dbReference type="EMBL" id="CAI6335507.1"/>
    </source>
</evidence>
<gene>
    <name evidence="1" type="ORF">PDIGIT_LOCUS8590</name>
</gene>
<dbReference type="SUPFAM" id="SSF55144">
    <property type="entry name" value="LigT-like"/>
    <property type="match status" value="1"/>
</dbReference>
<dbReference type="InterPro" id="IPR009097">
    <property type="entry name" value="Cyclic_Pdiesterase"/>
</dbReference>
<proteinExistence type="predicted"/>
<keyword evidence="2" id="KW-1185">Reference proteome</keyword>
<protein>
    <recommendedName>
        <fullName evidence="3">RNA ligase/cyclic nucleotide phosphodiesterase</fullName>
    </recommendedName>
</protein>
<dbReference type="Proteomes" id="UP001152607">
    <property type="component" value="Unassembled WGS sequence"/>
</dbReference>
<evidence type="ECO:0000313" key="2">
    <source>
        <dbReference type="Proteomes" id="UP001152607"/>
    </source>
</evidence>
<dbReference type="AlphaFoldDB" id="A0A9W4UIW9"/>
<evidence type="ECO:0008006" key="3">
    <source>
        <dbReference type="Google" id="ProtNLM"/>
    </source>
</evidence>
<name>A0A9W4UIW9_9PLEO</name>
<reference evidence="1" key="1">
    <citation type="submission" date="2023-01" db="EMBL/GenBank/DDBJ databases">
        <authorList>
            <person name="Van Ghelder C."/>
            <person name="Rancurel C."/>
        </authorList>
    </citation>
    <scope>NUCLEOTIDE SEQUENCE</scope>
    <source>
        <strain evidence="1">CNCM I-4278</strain>
    </source>
</reference>
<dbReference type="Gene3D" id="3.90.1140.10">
    <property type="entry name" value="Cyclic phosphodiesterase"/>
    <property type="match status" value="1"/>
</dbReference>
<organism evidence="1 2">
    <name type="scientific">Periconia digitata</name>
    <dbReference type="NCBI Taxonomy" id="1303443"/>
    <lineage>
        <taxon>Eukaryota</taxon>
        <taxon>Fungi</taxon>
        <taxon>Dikarya</taxon>
        <taxon>Ascomycota</taxon>
        <taxon>Pezizomycotina</taxon>
        <taxon>Dothideomycetes</taxon>
        <taxon>Pleosporomycetidae</taxon>
        <taxon>Pleosporales</taxon>
        <taxon>Massarineae</taxon>
        <taxon>Periconiaceae</taxon>
        <taxon>Periconia</taxon>
    </lineage>
</organism>
<comment type="caution">
    <text evidence="1">The sequence shown here is derived from an EMBL/GenBank/DDBJ whole genome shotgun (WGS) entry which is preliminary data.</text>
</comment>
<dbReference type="OrthoDB" id="2967263at2759"/>
<dbReference type="EMBL" id="CAOQHR010000005">
    <property type="protein sequence ID" value="CAI6335507.1"/>
    <property type="molecule type" value="Genomic_DNA"/>
</dbReference>